<dbReference type="EMBL" id="JADYXP020000008">
    <property type="protein sequence ID" value="KAL0118248.1"/>
    <property type="molecule type" value="Genomic_DNA"/>
</dbReference>
<keyword evidence="4" id="KW-1185">Reference proteome</keyword>
<comment type="caution">
    <text evidence="3">The sequence shown here is derived from an EMBL/GenBank/DDBJ whole genome shotgun (WGS) entry which is preliminary data.</text>
</comment>
<name>A0AAW2FS18_9HYME</name>
<keyword evidence="2" id="KW-0732">Signal</keyword>
<feature type="transmembrane region" description="Helical" evidence="1">
    <location>
        <begin position="377"/>
        <end position="398"/>
    </location>
</feature>
<feature type="signal peptide" evidence="2">
    <location>
        <begin position="1"/>
        <end position="18"/>
    </location>
</feature>
<feature type="chain" id="PRO_5043475386" description="SEFIR domain-containing protein" evidence="2">
    <location>
        <begin position="19"/>
        <end position="646"/>
    </location>
</feature>
<accession>A0AAW2FS18</accession>
<evidence type="ECO:0000256" key="1">
    <source>
        <dbReference type="SAM" id="Phobius"/>
    </source>
</evidence>
<evidence type="ECO:0008006" key="5">
    <source>
        <dbReference type="Google" id="ProtNLM"/>
    </source>
</evidence>
<sequence length="646" mass="75630">MYSVVLLLLFLNIQTGDLWPYKKSIPCTYNFKQIYQKKTRDNDTTVEYSNYSNILYCPPEEISLDNVIYILNLMGNNGVGHTDFLRVEFPPPKRECMYGVSLLINPSIQDEKKCLESSYDVNKGWYVHGTERHVCVFKHDNPFVKSEVDLTNLWNKERVGVWFEYIFKGCYALRFNINANPRYRVTKPKFFNTNYQQMEVKEPELVCRYNARPNPEKSQMTNFTLNISIPPDTGTNLRVALISQQNKDFKKGCIWQGEPQLFTWTIDLRVTDARKELIDKYCNVKFMETVKGTYEKRIRCFFQIETEATSSCFMYNLLDDRCALNTVWKPPKAYGTLNDICLWFMQCEPTYEHWRHVEIIQPRTLDDSDTLLSASSYLLLPIIAIILIVSAVTGVLCYRRYLHIRQEEINYYVTPSDDSNCYKSINNTEKEICHPPCDDIVLLYTNSSTSFMGLMKDFRKALAKMCSCSVHDWHDGGVWNEVAKVGAVSWFTELLNNGCRVVWIDTPATRYAIISNSRNGEINSDKLSKYCEIHDFRDMAFHSVLEVAKNKMNDVASQYRRHFVVRFEGLESTANVDDPFLDLSPHARYYMPRHLMHLCSDLSVAKPEIYKCKTKIDEDVYRIFVYQLYKSQTQQRLKFMKMDSML</sequence>
<keyword evidence="1" id="KW-0472">Membrane</keyword>
<dbReference type="Proteomes" id="UP001430953">
    <property type="component" value="Unassembled WGS sequence"/>
</dbReference>
<reference evidence="3 4" key="1">
    <citation type="submission" date="2023-03" db="EMBL/GenBank/DDBJ databases">
        <title>High recombination rates correlate with genetic variation in Cardiocondyla obscurior ants.</title>
        <authorList>
            <person name="Errbii M."/>
        </authorList>
    </citation>
    <scope>NUCLEOTIDE SEQUENCE [LARGE SCALE GENOMIC DNA]</scope>
    <source>
        <strain evidence="3">Alpha-2009</strain>
        <tissue evidence="3">Whole body</tissue>
    </source>
</reference>
<protein>
    <recommendedName>
        <fullName evidence="5">SEFIR domain-containing protein</fullName>
    </recommendedName>
</protein>
<keyword evidence="1" id="KW-1133">Transmembrane helix</keyword>
<gene>
    <name evidence="3" type="ORF">PUN28_009121</name>
</gene>
<dbReference type="Gene3D" id="3.40.50.11530">
    <property type="match status" value="1"/>
</dbReference>
<evidence type="ECO:0000313" key="4">
    <source>
        <dbReference type="Proteomes" id="UP001430953"/>
    </source>
</evidence>
<proteinExistence type="predicted"/>
<keyword evidence="1" id="KW-0812">Transmembrane</keyword>
<organism evidence="3 4">
    <name type="scientific">Cardiocondyla obscurior</name>
    <dbReference type="NCBI Taxonomy" id="286306"/>
    <lineage>
        <taxon>Eukaryota</taxon>
        <taxon>Metazoa</taxon>
        <taxon>Ecdysozoa</taxon>
        <taxon>Arthropoda</taxon>
        <taxon>Hexapoda</taxon>
        <taxon>Insecta</taxon>
        <taxon>Pterygota</taxon>
        <taxon>Neoptera</taxon>
        <taxon>Endopterygota</taxon>
        <taxon>Hymenoptera</taxon>
        <taxon>Apocrita</taxon>
        <taxon>Aculeata</taxon>
        <taxon>Formicoidea</taxon>
        <taxon>Formicidae</taxon>
        <taxon>Myrmicinae</taxon>
        <taxon>Cardiocondyla</taxon>
    </lineage>
</organism>
<evidence type="ECO:0000313" key="3">
    <source>
        <dbReference type="EMBL" id="KAL0118248.1"/>
    </source>
</evidence>
<dbReference type="AlphaFoldDB" id="A0AAW2FS18"/>
<evidence type="ECO:0000256" key="2">
    <source>
        <dbReference type="SAM" id="SignalP"/>
    </source>
</evidence>